<dbReference type="Pfam" id="PF03795">
    <property type="entry name" value="YCII"/>
    <property type="match status" value="1"/>
</dbReference>
<evidence type="ECO:0000256" key="1">
    <source>
        <dbReference type="ARBA" id="ARBA00007689"/>
    </source>
</evidence>
<keyword evidence="4" id="KW-1185">Reference proteome</keyword>
<dbReference type="InterPro" id="IPR005545">
    <property type="entry name" value="YCII"/>
</dbReference>
<reference evidence="3" key="1">
    <citation type="submission" date="2022-08" db="EMBL/GenBank/DDBJ databases">
        <authorList>
            <person name="Tistechok S."/>
            <person name="Samborskyy M."/>
            <person name="Roman I."/>
        </authorList>
    </citation>
    <scope>NUCLEOTIDE SEQUENCE</scope>
    <source>
        <strain evidence="3">DSM 103496</strain>
    </source>
</reference>
<dbReference type="PANTHER" id="PTHR37828:SF1">
    <property type="entry name" value="YCII-RELATED DOMAIN-CONTAINING PROTEIN"/>
    <property type="match status" value="1"/>
</dbReference>
<sequence>MYIVVLEFTRSLDVVDLALPDHVAWSTRQYEAGHFLVSGRQVPPDGVVIIAKAMTRGKLDAIMATCPYVAQRLARYEVTEFRATRTAPELTKLNEAIPA</sequence>
<organism evidence="3 4">
    <name type="scientific">Umezawaea endophytica</name>
    <dbReference type="NCBI Taxonomy" id="1654476"/>
    <lineage>
        <taxon>Bacteria</taxon>
        <taxon>Bacillati</taxon>
        <taxon>Actinomycetota</taxon>
        <taxon>Actinomycetes</taxon>
        <taxon>Pseudonocardiales</taxon>
        <taxon>Pseudonocardiaceae</taxon>
        <taxon>Umezawaea</taxon>
    </lineage>
</organism>
<comment type="similarity">
    <text evidence="1">Belongs to the YciI family.</text>
</comment>
<dbReference type="InterPro" id="IPR011008">
    <property type="entry name" value="Dimeric_a/b-barrel"/>
</dbReference>
<dbReference type="RefSeq" id="WP_259625301.1">
    <property type="nucleotide sequence ID" value="NZ_JANYMP010000011.1"/>
</dbReference>
<proteinExistence type="inferred from homology"/>
<dbReference type="EMBL" id="JANYMP010000011">
    <property type="protein sequence ID" value="MCS7479800.1"/>
    <property type="molecule type" value="Genomic_DNA"/>
</dbReference>
<dbReference type="SUPFAM" id="SSF54909">
    <property type="entry name" value="Dimeric alpha+beta barrel"/>
    <property type="match status" value="1"/>
</dbReference>
<protein>
    <submittedName>
        <fullName evidence="3">YciI family protein</fullName>
    </submittedName>
</protein>
<name>A0A9X2VNB8_9PSEU</name>
<evidence type="ECO:0000313" key="4">
    <source>
        <dbReference type="Proteomes" id="UP001141259"/>
    </source>
</evidence>
<dbReference type="PANTHER" id="PTHR37828">
    <property type="entry name" value="GSR2449 PROTEIN"/>
    <property type="match status" value="1"/>
</dbReference>
<feature type="domain" description="YCII-related" evidence="2">
    <location>
        <begin position="11"/>
        <end position="82"/>
    </location>
</feature>
<evidence type="ECO:0000259" key="2">
    <source>
        <dbReference type="Pfam" id="PF03795"/>
    </source>
</evidence>
<comment type="caution">
    <text evidence="3">The sequence shown here is derived from an EMBL/GenBank/DDBJ whole genome shotgun (WGS) entry which is preliminary data.</text>
</comment>
<evidence type="ECO:0000313" key="3">
    <source>
        <dbReference type="EMBL" id="MCS7479800.1"/>
    </source>
</evidence>
<accession>A0A9X2VNB8</accession>
<gene>
    <name evidence="3" type="ORF">NZH93_23305</name>
</gene>
<dbReference type="Proteomes" id="UP001141259">
    <property type="component" value="Unassembled WGS sequence"/>
</dbReference>
<dbReference type="AlphaFoldDB" id="A0A9X2VNB8"/>